<keyword evidence="5" id="KW-0479">Metal-binding</keyword>
<dbReference type="GO" id="GO:0046872">
    <property type="term" value="F:metal ion binding"/>
    <property type="evidence" value="ECO:0007669"/>
    <property type="project" value="UniProtKB-KW"/>
</dbReference>
<keyword evidence="8" id="KW-0460">Magnesium</keyword>
<keyword evidence="7" id="KW-0067">ATP-binding</keyword>
<evidence type="ECO:0000256" key="3">
    <source>
        <dbReference type="ARBA" id="ARBA00022679"/>
    </source>
</evidence>
<dbReference type="RefSeq" id="WP_189564587.1">
    <property type="nucleotide sequence ID" value="NZ_BMXF01000002.1"/>
</dbReference>
<dbReference type="Pfam" id="PF01909">
    <property type="entry name" value="NTP_transf_2"/>
    <property type="match status" value="1"/>
</dbReference>
<organism evidence="11 12">
    <name type="scientific">Persicitalea jodogahamensis</name>
    <dbReference type="NCBI Taxonomy" id="402147"/>
    <lineage>
        <taxon>Bacteria</taxon>
        <taxon>Pseudomonadati</taxon>
        <taxon>Bacteroidota</taxon>
        <taxon>Cytophagia</taxon>
        <taxon>Cytophagales</taxon>
        <taxon>Spirosomataceae</taxon>
        <taxon>Persicitalea</taxon>
    </lineage>
</organism>
<dbReference type="PANTHER" id="PTHR33571:SF12">
    <property type="entry name" value="BSL3053 PROTEIN"/>
    <property type="match status" value="1"/>
</dbReference>
<dbReference type="GO" id="GO:0016779">
    <property type="term" value="F:nucleotidyltransferase activity"/>
    <property type="evidence" value="ECO:0007669"/>
    <property type="project" value="UniProtKB-KW"/>
</dbReference>
<proteinExistence type="inferred from homology"/>
<keyword evidence="12" id="KW-1185">Reference proteome</keyword>
<reference evidence="11 12" key="1">
    <citation type="journal article" date="2014" name="Int. J. Syst. Evol. Microbiol.">
        <title>Complete genome sequence of Corynebacterium casei LMG S-19264T (=DSM 44701T), isolated from a smear-ripened cheese.</title>
        <authorList>
            <consortium name="US DOE Joint Genome Institute (JGI-PGF)"/>
            <person name="Walter F."/>
            <person name="Albersmeier A."/>
            <person name="Kalinowski J."/>
            <person name="Ruckert C."/>
        </authorList>
    </citation>
    <scope>NUCLEOTIDE SEQUENCE [LARGE SCALE GENOMIC DNA]</scope>
    <source>
        <strain evidence="11 12">KCTC 12866</strain>
    </source>
</reference>
<accession>A0A8J3D3Z3</accession>
<keyword evidence="3" id="KW-0808">Transferase</keyword>
<evidence type="ECO:0000256" key="6">
    <source>
        <dbReference type="ARBA" id="ARBA00022741"/>
    </source>
</evidence>
<evidence type="ECO:0000313" key="12">
    <source>
        <dbReference type="Proteomes" id="UP000598271"/>
    </source>
</evidence>
<dbReference type="GO" id="GO:0005524">
    <property type="term" value="F:ATP binding"/>
    <property type="evidence" value="ECO:0007669"/>
    <property type="project" value="UniProtKB-KW"/>
</dbReference>
<dbReference type="CDD" id="cd05403">
    <property type="entry name" value="NT_KNTase_like"/>
    <property type="match status" value="1"/>
</dbReference>
<comment type="cofactor">
    <cofactor evidence="1">
        <name>Mg(2+)</name>
        <dbReference type="ChEBI" id="CHEBI:18420"/>
    </cofactor>
</comment>
<evidence type="ECO:0000256" key="7">
    <source>
        <dbReference type="ARBA" id="ARBA00022840"/>
    </source>
</evidence>
<evidence type="ECO:0000256" key="4">
    <source>
        <dbReference type="ARBA" id="ARBA00022695"/>
    </source>
</evidence>
<evidence type="ECO:0000256" key="9">
    <source>
        <dbReference type="ARBA" id="ARBA00038276"/>
    </source>
</evidence>
<dbReference type="SUPFAM" id="SSF81301">
    <property type="entry name" value="Nucleotidyltransferase"/>
    <property type="match status" value="1"/>
</dbReference>
<evidence type="ECO:0000259" key="10">
    <source>
        <dbReference type="Pfam" id="PF01909"/>
    </source>
</evidence>
<sequence length="99" mass="11762">MTLNHLQTEEMKNLCKANIVKSLFAFGSVVRDNFNEDSDIDLVVDFEENDPFKYTDLYFSLKEKLEALFNRQVDLLEERAIHNKLFRQQLDRTKIKIYG</sequence>
<dbReference type="PANTHER" id="PTHR33571">
    <property type="entry name" value="SSL8005 PROTEIN"/>
    <property type="match status" value="1"/>
</dbReference>
<evidence type="ECO:0000256" key="8">
    <source>
        <dbReference type="ARBA" id="ARBA00022842"/>
    </source>
</evidence>
<evidence type="ECO:0000256" key="5">
    <source>
        <dbReference type="ARBA" id="ARBA00022723"/>
    </source>
</evidence>
<keyword evidence="4" id="KW-0548">Nucleotidyltransferase</keyword>
<comment type="caution">
    <text evidence="11">The sequence shown here is derived from an EMBL/GenBank/DDBJ whole genome shotgun (WGS) entry which is preliminary data.</text>
</comment>
<dbReference type="EMBL" id="BMXF01000002">
    <property type="protein sequence ID" value="GHB68919.1"/>
    <property type="molecule type" value="Genomic_DNA"/>
</dbReference>
<dbReference type="AlphaFoldDB" id="A0A8J3D3Z3"/>
<evidence type="ECO:0000313" key="11">
    <source>
        <dbReference type="EMBL" id="GHB68919.1"/>
    </source>
</evidence>
<keyword evidence="2" id="KW-1277">Toxin-antitoxin system</keyword>
<gene>
    <name evidence="11" type="ORF">GCM10007390_23010</name>
</gene>
<feature type="domain" description="Polymerase nucleotidyl transferase" evidence="10">
    <location>
        <begin position="14"/>
        <end position="88"/>
    </location>
</feature>
<dbReference type="Proteomes" id="UP000598271">
    <property type="component" value="Unassembled WGS sequence"/>
</dbReference>
<name>A0A8J3D3Z3_9BACT</name>
<evidence type="ECO:0000256" key="2">
    <source>
        <dbReference type="ARBA" id="ARBA00022649"/>
    </source>
</evidence>
<dbReference type="InterPro" id="IPR052038">
    <property type="entry name" value="Type-VII_TA_antitoxin"/>
</dbReference>
<dbReference type="InterPro" id="IPR043519">
    <property type="entry name" value="NT_sf"/>
</dbReference>
<dbReference type="InterPro" id="IPR002934">
    <property type="entry name" value="Polymerase_NTP_transf_dom"/>
</dbReference>
<keyword evidence="6" id="KW-0547">Nucleotide-binding</keyword>
<evidence type="ECO:0000256" key="1">
    <source>
        <dbReference type="ARBA" id="ARBA00001946"/>
    </source>
</evidence>
<comment type="similarity">
    <text evidence="9">Belongs to the MntA antitoxin family.</text>
</comment>
<protein>
    <submittedName>
        <fullName evidence="11">Nucleotidyltransferase</fullName>
    </submittedName>
</protein>
<dbReference type="Gene3D" id="3.30.460.10">
    <property type="entry name" value="Beta Polymerase, domain 2"/>
    <property type="match status" value="1"/>
</dbReference>